<organism evidence="10 11">
    <name type="scientific">Thermoplasma volcanium (strain ATCC 51530 / DSM 4299 / JCM 9571 / NBRC 15438 / GSS1)</name>
    <dbReference type="NCBI Taxonomy" id="273116"/>
    <lineage>
        <taxon>Archaea</taxon>
        <taxon>Methanobacteriati</taxon>
        <taxon>Thermoplasmatota</taxon>
        <taxon>Thermoplasmata</taxon>
        <taxon>Thermoplasmatales</taxon>
        <taxon>Thermoplasmataceae</taxon>
        <taxon>Thermoplasma</taxon>
    </lineage>
</organism>
<evidence type="ECO:0000256" key="3">
    <source>
        <dbReference type="ARBA" id="ARBA00011270"/>
    </source>
</evidence>
<evidence type="ECO:0000256" key="6">
    <source>
        <dbReference type="ARBA" id="ARBA00022822"/>
    </source>
</evidence>
<accession>Q979V4</accession>
<dbReference type="InterPro" id="IPR002028">
    <property type="entry name" value="Trp_synthase_suA"/>
</dbReference>
<dbReference type="Proteomes" id="UP000001017">
    <property type="component" value="Chromosome"/>
</dbReference>
<dbReference type="KEGG" id="tvo:TVG1081798"/>
<evidence type="ECO:0000256" key="5">
    <source>
        <dbReference type="ARBA" id="ARBA00022605"/>
    </source>
</evidence>
<evidence type="ECO:0000256" key="2">
    <source>
        <dbReference type="ARBA" id="ARBA00004733"/>
    </source>
</evidence>
<dbReference type="Gene3D" id="3.20.20.70">
    <property type="entry name" value="Aldolase class I"/>
    <property type="match status" value="1"/>
</dbReference>
<evidence type="ECO:0000256" key="8">
    <source>
        <dbReference type="ARBA" id="ARBA00023239"/>
    </source>
</evidence>
<protein>
    <recommendedName>
        <fullName evidence="4">tryptophan synthase</fullName>
        <ecNumber evidence="4">4.2.1.20</ecNumber>
    </recommendedName>
</protein>
<evidence type="ECO:0000313" key="10">
    <source>
        <dbReference type="EMBL" id="BAB60198.1"/>
    </source>
</evidence>
<dbReference type="CDD" id="cd04724">
    <property type="entry name" value="Tryptophan_synthase_alpha"/>
    <property type="match status" value="1"/>
</dbReference>
<dbReference type="EC" id="4.2.1.20" evidence="4"/>
<evidence type="ECO:0000256" key="4">
    <source>
        <dbReference type="ARBA" id="ARBA00012043"/>
    </source>
</evidence>
<dbReference type="PANTHER" id="PTHR43406:SF1">
    <property type="entry name" value="TRYPTOPHAN SYNTHASE ALPHA CHAIN, CHLOROPLASTIC"/>
    <property type="match status" value="1"/>
</dbReference>
<dbReference type="GO" id="GO:0004834">
    <property type="term" value="F:tryptophan synthase activity"/>
    <property type="evidence" value="ECO:0007669"/>
    <property type="project" value="UniProtKB-EC"/>
</dbReference>
<evidence type="ECO:0000256" key="9">
    <source>
        <dbReference type="ARBA" id="ARBA00049047"/>
    </source>
</evidence>
<reference evidence="10 11" key="1">
    <citation type="journal article" date="1999" name="Proc. Jpn. Acad.">
        <title>Determination of the complete genomic DNA sequence of Thermoplasma volvanium GSS1.</title>
        <authorList>
            <person name="Kawashima T."/>
            <person name="Yamamoto Y."/>
            <person name="Aramaki H."/>
            <person name="Nunoshiba T."/>
            <person name="Kawamoto T."/>
            <person name="Watanabe K."/>
            <person name="Yamazaki M."/>
            <person name="Kanehori K."/>
            <person name="Amano N."/>
            <person name="Ohya Y."/>
            <person name="Makino K."/>
            <person name="Suzuki M."/>
        </authorList>
    </citation>
    <scope>NUCLEOTIDE SEQUENCE [LARGE SCALE GENOMIC DNA]</scope>
    <source>
        <strain evidence="11">ATCC 51530 / DSM 4299 / JCM 9571 / NBRC 15438 / GSS1</strain>
    </source>
</reference>
<dbReference type="eggNOG" id="arCOG01086">
    <property type="taxonomic scope" value="Archaea"/>
</dbReference>
<dbReference type="PhylomeDB" id="Q979V4"/>
<sequence length="237" mass="26488">MKPFVYFTLGYKYNEVKKFIKNSDGVYAFEFGFPTENPLYDGKKIKATHSFAVNKFSHDDNAEIFKLAESMGIKKYALLYYSVFSGKKGILDYLSSSRFDGVMVPDVGIDYPDRIEQVAKAIADHGMDYVPFVTPVTPFKIMERQMKVSGEIVYQGMMPATGIQLPYDIGTIYGHIRDFTSGKRIVYGFGIRNKCTIAKIAKYGGFGIAVGTAVVEMLDDGNVKAYRQLINDILGAS</sequence>
<reference evidence="10 11" key="2">
    <citation type="journal article" date="2000" name="Proc. Natl. Acad. Sci. U.S.A.">
        <title>Archaeal adaptation to higher temperatures revealed by genomic sequence of Thermoplasma volcanium.</title>
        <authorList>
            <person name="Kawashima T."/>
            <person name="Amano N."/>
            <person name="Koike H."/>
            <person name="Makino S."/>
            <person name="Higuchi S."/>
            <person name="Kawashima-Ohya Y."/>
            <person name="Watanabe K."/>
            <person name="Yamazaki M."/>
            <person name="Kanehori K."/>
            <person name="Kawamoto T."/>
            <person name="Nunoshiba T."/>
            <person name="Yamamoto Y."/>
            <person name="Aramaki H."/>
            <person name="Makino K."/>
            <person name="Suzuki M."/>
        </authorList>
    </citation>
    <scope>NUCLEOTIDE SEQUENCE [LARGE SCALE GENOMIC DNA]</scope>
    <source>
        <strain evidence="11">ATCC 51530 / DSM 4299 / JCM 9571 / NBRC 15438 / GSS1</strain>
    </source>
</reference>
<dbReference type="PANTHER" id="PTHR43406">
    <property type="entry name" value="TRYPTOPHAN SYNTHASE, ALPHA CHAIN"/>
    <property type="match status" value="1"/>
</dbReference>
<dbReference type="HOGENOM" id="CLU_016734_0_2_2"/>
<keyword evidence="5" id="KW-0028">Amino-acid biosynthesis</keyword>
<dbReference type="EMBL" id="BA000011">
    <property type="protein sequence ID" value="BAB60198.1"/>
    <property type="molecule type" value="Genomic_DNA"/>
</dbReference>
<comment type="function">
    <text evidence="1">The alpha subunit is responsible for the aldol cleavage of indoleglycerol phosphate to indole and glyceraldehyde 3-phosphate.</text>
</comment>
<comment type="pathway">
    <text evidence="2">Amino-acid biosynthesis; L-tryptophan biosynthesis; L-tryptophan from chorismate: step 5/5.</text>
</comment>
<evidence type="ECO:0000256" key="7">
    <source>
        <dbReference type="ARBA" id="ARBA00023141"/>
    </source>
</evidence>
<dbReference type="STRING" id="273116.gene:9381850"/>
<gene>
    <name evidence="10" type="ORF">TVG1081798</name>
</gene>
<keyword evidence="8" id="KW-0456">Lyase</keyword>
<dbReference type="OrthoDB" id="25658at2157"/>
<name>Q979V4_THEVO</name>
<dbReference type="AlphaFoldDB" id="Q979V4"/>
<keyword evidence="7" id="KW-0057">Aromatic amino acid biosynthesis</keyword>
<dbReference type="Pfam" id="PF00290">
    <property type="entry name" value="Trp_syntA"/>
    <property type="match status" value="1"/>
</dbReference>
<dbReference type="InterPro" id="IPR011060">
    <property type="entry name" value="RibuloseP-bd_barrel"/>
</dbReference>
<evidence type="ECO:0000313" key="11">
    <source>
        <dbReference type="Proteomes" id="UP000001017"/>
    </source>
</evidence>
<dbReference type="GO" id="GO:0005829">
    <property type="term" value="C:cytosol"/>
    <property type="evidence" value="ECO:0007669"/>
    <property type="project" value="TreeGrafter"/>
</dbReference>
<evidence type="ECO:0000256" key="1">
    <source>
        <dbReference type="ARBA" id="ARBA00003365"/>
    </source>
</evidence>
<dbReference type="GeneID" id="1441167"/>
<keyword evidence="11" id="KW-1185">Reference proteome</keyword>
<dbReference type="RefSeq" id="WP_010917285.1">
    <property type="nucleotide sequence ID" value="NC_002689.2"/>
</dbReference>
<comment type="catalytic activity">
    <reaction evidence="9">
        <text>(1S,2R)-1-C-(indol-3-yl)glycerol 3-phosphate + L-serine = D-glyceraldehyde 3-phosphate + L-tryptophan + H2O</text>
        <dbReference type="Rhea" id="RHEA:10532"/>
        <dbReference type="ChEBI" id="CHEBI:15377"/>
        <dbReference type="ChEBI" id="CHEBI:33384"/>
        <dbReference type="ChEBI" id="CHEBI:57912"/>
        <dbReference type="ChEBI" id="CHEBI:58866"/>
        <dbReference type="ChEBI" id="CHEBI:59776"/>
        <dbReference type="EC" id="4.2.1.20"/>
    </reaction>
</comment>
<dbReference type="PaxDb" id="273116-14325294"/>
<dbReference type="SUPFAM" id="SSF51366">
    <property type="entry name" value="Ribulose-phoshate binding barrel"/>
    <property type="match status" value="1"/>
</dbReference>
<proteinExistence type="predicted"/>
<dbReference type="InterPro" id="IPR013785">
    <property type="entry name" value="Aldolase_TIM"/>
</dbReference>
<keyword evidence="6" id="KW-0822">Tryptophan biosynthesis</keyword>
<dbReference type="UniPathway" id="UPA00035">
    <property type="reaction ID" value="UER00044"/>
</dbReference>
<comment type="subunit">
    <text evidence="3">Tetramer of two alpha and two beta chains.</text>
</comment>